<dbReference type="InterPro" id="IPR053151">
    <property type="entry name" value="RNase_H-like"/>
</dbReference>
<feature type="domain" description="Reverse transcriptase zinc-binding" evidence="2">
    <location>
        <begin position="57"/>
        <end position="152"/>
    </location>
</feature>
<dbReference type="GO" id="GO:0004523">
    <property type="term" value="F:RNA-DNA hybrid ribonuclease activity"/>
    <property type="evidence" value="ECO:0007669"/>
    <property type="project" value="InterPro"/>
</dbReference>
<accession>A0A7N2LK30</accession>
<dbReference type="InterPro" id="IPR044730">
    <property type="entry name" value="RNase_H-like_dom_plant"/>
</dbReference>
<proteinExistence type="predicted"/>
<dbReference type="EnsemblPlants" id="QL04p086930:mrna">
    <property type="protein sequence ID" value="QL04p086930:mrna"/>
    <property type="gene ID" value="QL04p086930"/>
</dbReference>
<dbReference type="InterPro" id="IPR026960">
    <property type="entry name" value="RVT-Znf"/>
</dbReference>
<dbReference type="AlphaFoldDB" id="A0A7N2LK30"/>
<reference evidence="3" key="2">
    <citation type="submission" date="2021-01" db="UniProtKB">
        <authorList>
            <consortium name="EnsemblPlants"/>
        </authorList>
    </citation>
    <scope>IDENTIFICATION</scope>
</reference>
<name>A0A7N2LK30_QUELO</name>
<organism evidence="3 4">
    <name type="scientific">Quercus lobata</name>
    <name type="common">Valley oak</name>
    <dbReference type="NCBI Taxonomy" id="97700"/>
    <lineage>
        <taxon>Eukaryota</taxon>
        <taxon>Viridiplantae</taxon>
        <taxon>Streptophyta</taxon>
        <taxon>Embryophyta</taxon>
        <taxon>Tracheophyta</taxon>
        <taxon>Spermatophyta</taxon>
        <taxon>Magnoliopsida</taxon>
        <taxon>eudicotyledons</taxon>
        <taxon>Gunneridae</taxon>
        <taxon>Pentapetalae</taxon>
        <taxon>rosids</taxon>
        <taxon>fabids</taxon>
        <taxon>Fagales</taxon>
        <taxon>Fagaceae</taxon>
        <taxon>Quercus</taxon>
    </lineage>
</organism>
<dbReference type="Pfam" id="PF13966">
    <property type="entry name" value="zf-RVT"/>
    <property type="match status" value="1"/>
</dbReference>
<dbReference type="InParanoid" id="A0A7N2LK30"/>
<keyword evidence="4" id="KW-1185">Reference proteome</keyword>
<dbReference type="InterPro" id="IPR002156">
    <property type="entry name" value="RNaseH_domain"/>
</dbReference>
<dbReference type="Gene3D" id="3.30.420.10">
    <property type="entry name" value="Ribonuclease H-like superfamily/Ribonuclease H"/>
    <property type="match status" value="1"/>
</dbReference>
<evidence type="ECO:0008006" key="5">
    <source>
        <dbReference type="Google" id="ProtNLM"/>
    </source>
</evidence>
<dbReference type="Proteomes" id="UP000594261">
    <property type="component" value="Chromosome 4"/>
</dbReference>
<dbReference type="PANTHER" id="PTHR47723:SF21">
    <property type="entry name" value="POLYNUCLEOTIDYL TRANSFERASE, RIBONUCLEASE H-LIKE SUPERFAMILY PROTEIN"/>
    <property type="match status" value="1"/>
</dbReference>
<evidence type="ECO:0000313" key="3">
    <source>
        <dbReference type="EnsemblPlants" id="QL04p086930:mrna"/>
    </source>
</evidence>
<dbReference type="Gramene" id="QL04p086930:mrna">
    <property type="protein sequence ID" value="QL04p086930:mrna"/>
    <property type="gene ID" value="QL04p086930"/>
</dbReference>
<sequence>MEAKVCVLIDAENGEWKADLIREVFLEHEADSILSIPLGTLLPADRLVWTTAANGKFSVKSAYNLARSGEKKDGGESSDSSIMKHFWQKLRRAKVPNMVRVFGCKACQNFLPTKMNLFHRQVTDDPTCEECGLEPETVLHVLCQCPKAKEVWTHCHLLHRIEGKGDFTDVLCFNGMNQDQDSNLMHMILMIAWSLWRNRNEKRMSHPCQNKWTPPPHGWYKVNTDGAVFSKQKWVGIGVIASDEQGRVVAAMSKRLQVPLGALEVEAKALEAAASFEKDIGVQKVIFESDSLVVCSAIQGATKPPITIANIISSTIQIMQQLQPVEVQHMRREGNRAAHGLAQHAQAVNDFVTWMEETPTIINSEVLSDVHQFIQS</sequence>
<dbReference type="CDD" id="cd06222">
    <property type="entry name" value="RNase_H_like"/>
    <property type="match status" value="1"/>
</dbReference>
<reference evidence="3 4" key="1">
    <citation type="journal article" date="2016" name="G3 (Bethesda)">
        <title>First Draft Assembly and Annotation of the Genome of a California Endemic Oak Quercus lobata Nee (Fagaceae).</title>
        <authorList>
            <person name="Sork V.L."/>
            <person name="Fitz-Gibbon S.T."/>
            <person name="Puiu D."/>
            <person name="Crepeau M."/>
            <person name="Gugger P.F."/>
            <person name="Sherman R."/>
            <person name="Stevens K."/>
            <person name="Langley C.H."/>
            <person name="Pellegrini M."/>
            <person name="Salzberg S.L."/>
        </authorList>
    </citation>
    <scope>NUCLEOTIDE SEQUENCE [LARGE SCALE GENOMIC DNA]</scope>
    <source>
        <strain evidence="3 4">cv. SW786</strain>
    </source>
</reference>
<dbReference type="SUPFAM" id="SSF53098">
    <property type="entry name" value="Ribonuclease H-like"/>
    <property type="match status" value="1"/>
</dbReference>
<dbReference type="InterPro" id="IPR012337">
    <property type="entry name" value="RNaseH-like_sf"/>
</dbReference>
<feature type="domain" description="RNase H type-1" evidence="1">
    <location>
        <begin position="223"/>
        <end position="345"/>
    </location>
</feature>
<dbReference type="GO" id="GO:0003676">
    <property type="term" value="F:nucleic acid binding"/>
    <property type="evidence" value="ECO:0007669"/>
    <property type="project" value="InterPro"/>
</dbReference>
<dbReference type="PANTHER" id="PTHR47723">
    <property type="entry name" value="OS05G0353850 PROTEIN"/>
    <property type="match status" value="1"/>
</dbReference>
<evidence type="ECO:0000259" key="2">
    <source>
        <dbReference type="Pfam" id="PF13966"/>
    </source>
</evidence>
<dbReference type="EMBL" id="LRBV02000004">
    <property type="status" value="NOT_ANNOTATED_CDS"/>
    <property type="molecule type" value="Genomic_DNA"/>
</dbReference>
<evidence type="ECO:0000313" key="4">
    <source>
        <dbReference type="Proteomes" id="UP000594261"/>
    </source>
</evidence>
<dbReference type="OMA" id="VEKIACI"/>
<dbReference type="Pfam" id="PF13456">
    <property type="entry name" value="RVT_3"/>
    <property type="match status" value="1"/>
</dbReference>
<protein>
    <recommendedName>
        <fullName evidence="5">RNase H type-1 domain-containing protein</fullName>
    </recommendedName>
</protein>
<dbReference type="InterPro" id="IPR036397">
    <property type="entry name" value="RNaseH_sf"/>
</dbReference>
<evidence type="ECO:0000259" key="1">
    <source>
        <dbReference type="Pfam" id="PF13456"/>
    </source>
</evidence>